<comment type="similarity">
    <text evidence="2">Belongs to the peptidase M24B family.</text>
</comment>
<dbReference type="InterPro" id="IPR036005">
    <property type="entry name" value="Creatinase/aminopeptidase-like"/>
</dbReference>
<dbReference type="PANTHER" id="PTHR43226">
    <property type="entry name" value="XAA-PRO AMINOPEPTIDASE 3"/>
    <property type="match status" value="1"/>
</dbReference>
<dbReference type="PANTHER" id="PTHR43226:SF4">
    <property type="entry name" value="XAA-PRO AMINOPEPTIDASE 3"/>
    <property type="match status" value="1"/>
</dbReference>
<accession>A0A834XMU2</accession>
<dbReference type="Gene3D" id="3.40.350.10">
    <property type="entry name" value="Creatinase/prolidase N-terminal domain"/>
    <property type="match status" value="1"/>
</dbReference>
<evidence type="ECO:0000256" key="1">
    <source>
        <dbReference type="ARBA" id="ARBA00001936"/>
    </source>
</evidence>
<dbReference type="OrthoDB" id="4215474at2759"/>
<dbReference type="Gene3D" id="3.90.230.10">
    <property type="entry name" value="Creatinase/methionine aminopeptidase superfamily"/>
    <property type="match status" value="1"/>
</dbReference>
<dbReference type="GO" id="GO:0006508">
    <property type="term" value="P:proteolysis"/>
    <property type="evidence" value="ECO:0007669"/>
    <property type="project" value="TreeGrafter"/>
</dbReference>
<dbReference type="GO" id="GO:0030145">
    <property type="term" value="F:manganese ion binding"/>
    <property type="evidence" value="ECO:0007669"/>
    <property type="project" value="InterPro"/>
</dbReference>
<reference evidence="7 8" key="1">
    <citation type="submission" date="2020-08" db="EMBL/GenBank/DDBJ databases">
        <title>Aphidius gifuensis genome sequencing and assembly.</title>
        <authorList>
            <person name="Du Z."/>
        </authorList>
    </citation>
    <scope>NUCLEOTIDE SEQUENCE [LARGE SCALE GENOMIC DNA]</scope>
    <source>
        <strain evidence="7">YNYX2018</strain>
        <tissue evidence="7">Adults</tissue>
    </source>
</reference>
<comment type="cofactor">
    <cofactor evidence="1">
        <name>Mn(2+)</name>
        <dbReference type="ChEBI" id="CHEBI:29035"/>
    </cofactor>
</comment>
<dbReference type="Pfam" id="PF00557">
    <property type="entry name" value="Peptidase_M24"/>
    <property type="match status" value="1"/>
</dbReference>
<protein>
    <recommendedName>
        <fullName evidence="6">Aminopeptidase P N-terminal domain-containing protein</fullName>
    </recommendedName>
</protein>
<evidence type="ECO:0000256" key="5">
    <source>
        <dbReference type="ARBA" id="ARBA00023211"/>
    </source>
</evidence>
<name>A0A834XMU2_APHGI</name>
<dbReference type="InterPro" id="IPR000994">
    <property type="entry name" value="Pept_M24"/>
</dbReference>
<dbReference type="SUPFAM" id="SSF55920">
    <property type="entry name" value="Creatinase/aminopeptidase"/>
    <property type="match status" value="1"/>
</dbReference>
<dbReference type="GO" id="GO:0005739">
    <property type="term" value="C:mitochondrion"/>
    <property type="evidence" value="ECO:0007669"/>
    <property type="project" value="TreeGrafter"/>
</dbReference>
<dbReference type="GO" id="GO:0070006">
    <property type="term" value="F:metalloaminopeptidase activity"/>
    <property type="evidence" value="ECO:0007669"/>
    <property type="project" value="InterPro"/>
</dbReference>
<comment type="caution">
    <text evidence="7">The sequence shown here is derived from an EMBL/GenBank/DDBJ whole genome shotgun (WGS) entry which is preliminary data.</text>
</comment>
<dbReference type="InterPro" id="IPR052433">
    <property type="entry name" value="X-Pro_dipept-like"/>
</dbReference>
<dbReference type="InterPro" id="IPR029149">
    <property type="entry name" value="Creatin/AminoP/Spt16_N"/>
</dbReference>
<feature type="domain" description="Aminopeptidase P N-terminal" evidence="6">
    <location>
        <begin position="69"/>
        <end position="215"/>
    </location>
</feature>
<evidence type="ECO:0000259" key="6">
    <source>
        <dbReference type="SMART" id="SM01011"/>
    </source>
</evidence>
<organism evidence="7 8">
    <name type="scientific">Aphidius gifuensis</name>
    <name type="common">Parasitoid wasp</name>
    <dbReference type="NCBI Taxonomy" id="684658"/>
    <lineage>
        <taxon>Eukaryota</taxon>
        <taxon>Metazoa</taxon>
        <taxon>Ecdysozoa</taxon>
        <taxon>Arthropoda</taxon>
        <taxon>Hexapoda</taxon>
        <taxon>Insecta</taxon>
        <taxon>Pterygota</taxon>
        <taxon>Neoptera</taxon>
        <taxon>Endopterygota</taxon>
        <taxon>Hymenoptera</taxon>
        <taxon>Apocrita</taxon>
        <taxon>Ichneumonoidea</taxon>
        <taxon>Braconidae</taxon>
        <taxon>Aphidiinae</taxon>
        <taxon>Aphidius</taxon>
    </lineage>
</organism>
<gene>
    <name evidence="7" type="ORF">HCN44_008644</name>
</gene>
<dbReference type="Pfam" id="PF05195">
    <property type="entry name" value="AMP_N"/>
    <property type="match status" value="1"/>
</dbReference>
<dbReference type="SMART" id="SM01011">
    <property type="entry name" value="AMP_N"/>
    <property type="match status" value="1"/>
</dbReference>
<dbReference type="AlphaFoldDB" id="A0A834XMU2"/>
<keyword evidence="4" id="KW-0378">Hydrolase</keyword>
<dbReference type="CDD" id="cd01087">
    <property type="entry name" value="Prolidase"/>
    <property type="match status" value="1"/>
</dbReference>
<evidence type="ECO:0000256" key="4">
    <source>
        <dbReference type="ARBA" id="ARBA00022801"/>
    </source>
</evidence>
<evidence type="ECO:0000256" key="2">
    <source>
        <dbReference type="ARBA" id="ARBA00008766"/>
    </source>
</evidence>
<keyword evidence="5" id="KW-0464">Manganese</keyword>
<dbReference type="InterPro" id="IPR007865">
    <property type="entry name" value="Aminopep_P_N"/>
</dbReference>
<dbReference type="EMBL" id="JACMRX010000005">
    <property type="protein sequence ID" value="KAF7989970.1"/>
    <property type="molecule type" value="Genomic_DNA"/>
</dbReference>
<evidence type="ECO:0000313" key="8">
    <source>
        <dbReference type="Proteomes" id="UP000639338"/>
    </source>
</evidence>
<keyword evidence="8" id="KW-1185">Reference proteome</keyword>
<dbReference type="Proteomes" id="UP000639338">
    <property type="component" value="Unassembled WGS sequence"/>
</dbReference>
<keyword evidence="3" id="KW-0479">Metal-binding</keyword>
<evidence type="ECO:0000256" key="3">
    <source>
        <dbReference type="ARBA" id="ARBA00022723"/>
    </source>
</evidence>
<evidence type="ECO:0000313" key="7">
    <source>
        <dbReference type="EMBL" id="KAF7989970.1"/>
    </source>
</evidence>
<proteinExistence type="inferred from homology"/>
<dbReference type="SUPFAM" id="SSF53092">
    <property type="entry name" value="Creatinase/prolidase N-terminal domain"/>
    <property type="match status" value="1"/>
</dbReference>
<sequence length="510" mass="58018">MLATFEKVVRFRLKKFGSFPMTYKFSTIPQNSEVNKSQKICRNKKALFGQPTSSTHPHLVKPGEITPGISLDEFKTRRSKLCEKILSEKYSSKNLSSTHILIIPSSSKVYMSDKIPYVFRQNTDFNYFTGCQEPDSILVLTINPNNNYKSTIFMQKKDERSELWDGPRTGVEAATKLFNIDESLDVSDFESFMTSFINANKNNCTIWYDNKNIISQDIHKKLNQIIKKTKLDVILTPETLFHQLRVVKSSSEINIMKQSCEIASAAISKTIEIGKPGISEHQLFATVDYESRMRGAEFLAYPPVVAAGDNANIIHYITNNQIIKNGDTVLMDAGCEYHGYSSDITRTWPIDGKFTDYQRVLYEVVLDVQKTLIKRLENFPSLDQLFNEMCMLLGKRLQEINLIPKNFNDNELRSAAYSYCPHHVGHYLGMDVHDCGKISRGVQVEPGMIITVEPGVYVNSKNHLAPPEFHGLGIRIEDDVLITEQGPDVLTKMCPKEIQDIEDLAKRNLD</sequence>